<protein>
    <recommendedName>
        <fullName evidence="4">Methyltransferase domain-containing protein</fullName>
    </recommendedName>
</protein>
<accession>K0SWB9</accession>
<evidence type="ECO:0000256" key="1">
    <source>
        <dbReference type="SAM" id="MobiDB-lite"/>
    </source>
</evidence>
<dbReference type="EMBL" id="AGNL01016076">
    <property type="protein sequence ID" value="EJK65276.1"/>
    <property type="molecule type" value="Genomic_DNA"/>
</dbReference>
<feature type="region of interest" description="Disordered" evidence="1">
    <location>
        <begin position="54"/>
        <end position="77"/>
    </location>
</feature>
<evidence type="ECO:0000313" key="2">
    <source>
        <dbReference type="EMBL" id="EJK65276.1"/>
    </source>
</evidence>
<comment type="caution">
    <text evidence="2">The sequence shown here is derived from an EMBL/GenBank/DDBJ whole genome shotgun (WGS) entry which is preliminary data.</text>
</comment>
<dbReference type="OMA" id="FASWILE"/>
<dbReference type="Proteomes" id="UP000266841">
    <property type="component" value="Unassembled WGS sequence"/>
</dbReference>
<dbReference type="PANTHER" id="PTHR36971:SF1">
    <property type="entry name" value="METHYLTRANSFERASE DOMAIN-CONTAINING PROTEIN"/>
    <property type="match status" value="1"/>
</dbReference>
<dbReference type="AlphaFoldDB" id="K0SWB9"/>
<dbReference type="OrthoDB" id="7459479at2759"/>
<dbReference type="PANTHER" id="PTHR36971">
    <property type="entry name" value="UNNAMED PRODUCT"/>
    <property type="match status" value="1"/>
</dbReference>
<organism evidence="2 3">
    <name type="scientific">Thalassiosira oceanica</name>
    <name type="common">Marine diatom</name>
    <dbReference type="NCBI Taxonomy" id="159749"/>
    <lineage>
        <taxon>Eukaryota</taxon>
        <taxon>Sar</taxon>
        <taxon>Stramenopiles</taxon>
        <taxon>Ochrophyta</taxon>
        <taxon>Bacillariophyta</taxon>
        <taxon>Coscinodiscophyceae</taxon>
        <taxon>Thalassiosirophycidae</taxon>
        <taxon>Thalassiosirales</taxon>
        <taxon>Thalassiosiraceae</taxon>
        <taxon>Thalassiosira</taxon>
    </lineage>
</organism>
<dbReference type="eggNOG" id="ENOG502QVWK">
    <property type="taxonomic scope" value="Eukaryota"/>
</dbReference>
<proteinExistence type="predicted"/>
<gene>
    <name evidence="2" type="ORF">THAOC_13883</name>
</gene>
<evidence type="ECO:0008006" key="4">
    <source>
        <dbReference type="Google" id="ProtNLM"/>
    </source>
</evidence>
<keyword evidence="3" id="KW-1185">Reference proteome</keyword>
<evidence type="ECO:0000313" key="3">
    <source>
        <dbReference type="Proteomes" id="UP000266841"/>
    </source>
</evidence>
<name>K0SWB9_THAOC</name>
<sequence>MELGSKHNGNLEVLRWKIVEHPKVTAEQSASVGTGDAILCSEYLRARKLSHLVAEQHKPNKTAGGPKGKKENRVKVKTQSLSPGIVSDLTHGGKKTKAKRAKIFAKWVLERFFGVHSGEGTFEKAFCQPCAAIDGQSQRYHVFDVAGGKGTLSLELMVQQTEAFNAARGPISICTVIDPLIRGGDTNHMSKRVIRARSKLKNQSQPCSGSDCEGMEEDAGNLIRFEAINFNEDSFTHLQSSCDHHDVSNRPGDGRQRKLLLLGMHPDEPTEAIIDVALKHGLPFAVVPCCVFADLYPNRKLWSEEQGGEIPVRTYEQFIEYLLAKDKSLRIETLPFQGKCNVIYRTG</sequence>
<reference evidence="2 3" key="1">
    <citation type="journal article" date="2012" name="Genome Biol.">
        <title>Genome and low-iron response of an oceanic diatom adapted to chronic iron limitation.</title>
        <authorList>
            <person name="Lommer M."/>
            <person name="Specht M."/>
            <person name="Roy A.S."/>
            <person name="Kraemer L."/>
            <person name="Andreson R."/>
            <person name="Gutowska M.A."/>
            <person name="Wolf J."/>
            <person name="Bergner S.V."/>
            <person name="Schilhabel M.B."/>
            <person name="Klostermeier U.C."/>
            <person name="Beiko R.G."/>
            <person name="Rosenstiel P."/>
            <person name="Hippler M."/>
            <person name="Laroche J."/>
        </authorList>
    </citation>
    <scope>NUCLEOTIDE SEQUENCE [LARGE SCALE GENOMIC DNA]</scope>
    <source>
        <strain evidence="2 3">CCMP1005</strain>
    </source>
</reference>